<organism evidence="5 6">
    <name type="scientific">Aequorivita soesokkakensis</name>
    <dbReference type="NCBI Taxonomy" id="1385699"/>
    <lineage>
        <taxon>Bacteria</taxon>
        <taxon>Pseudomonadati</taxon>
        <taxon>Bacteroidota</taxon>
        <taxon>Flavobacteriia</taxon>
        <taxon>Flavobacteriales</taxon>
        <taxon>Flavobacteriaceae</taxon>
        <taxon>Aequorivita</taxon>
    </lineage>
</organism>
<dbReference type="NCBIfam" id="TIGR04183">
    <property type="entry name" value="Por_Secre_tail"/>
    <property type="match status" value="1"/>
</dbReference>
<dbReference type="Pfam" id="PF08309">
    <property type="entry name" value="LVIVD"/>
    <property type="match status" value="2"/>
</dbReference>
<dbReference type="EMBL" id="LXIE01000031">
    <property type="protein sequence ID" value="OAD90818.1"/>
    <property type="molecule type" value="Genomic_DNA"/>
</dbReference>
<proteinExistence type="predicted"/>
<reference evidence="5 6" key="1">
    <citation type="submission" date="2016-05" db="EMBL/GenBank/DDBJ databases">
        <title>Genome sequencing of Vitellibacter soesokkakensis RSSK-12.</title>
        <authorList>
            <person name="Thevarajoo S."/>
            <person name="Selvaratnam C."/>
            <person name="Goh K.M."/>
            <person name="Chan K.-G."/>
            <person name="Chong C.S."/>
        </authorList>
    </citation>
    <scope>NUCLEOTIDE SEQUENCE [LARGE SCALE GENOMIC DNA]</scope>
    <source>
        <strain evidence="5 6">RSSK-12</strain>
    </source>
</reference>
<feature type="signal peptide" evidence="3">
    <location>
        <begin position="1"/>
        <end position="18"/>
    </location>
</feature>
<dbReference type="RefSeq" id="WP_068762447.1">
    <property type="nucleotide sequence ID" value="NZ_LXIE01000031.1"/>
</dbReference>
<evidence type="ECO:0000256" key="2">
    <source>
        <dbReference type="ARBA" id="ARBA00022737"/>
    </source>
</evidence>
<evidence type="ECO:0000313" key="5">
    <source>
        <dbReference type="EMBL" id="OAD90818.1"/>
    </source>
</evidence>
<evidence type="ECO:0000259" key="4">
    <source>
        <dbReference type="PROSITE" id="PS50825"/>
    </source>
</evidence>
<dbReference type="OrthoDB" id="1652165at2"/>
<sequence length="1062" mass="115772">MKKNLLLIFAICSLIASAQTPCVNGFATVGGKSYPCNGLTLQSYISAATMGAAEGQDSWGWTDPQSGKEYAIVGLDNGTAFVDISNPTSPKYLARLNSQVSSSLWRDVKVYKNYAFIVSDANGNHGMQIFDLKRLRTLTGSPAVTYTKTQTDGNLFWDGTGTSRKGSAHNIVINETSGYAYILGPQGYNSGGPIVVKLDNNNDGIPTDPVIVKLYPSLGYCHDAEVVIYDGPDPDYQGHEIMIGAFSGNNKINIIDFTNKTSPTLISSVTYANKYYTHQGWFTEDKKFFIAGDEVDEETIGGKTRTLVFNVEDLDNPTLVYSYFGATDAIDHNGYVRGNRFYLANYAAGVRIMKVDGLYNTTPSMTEVNYFDCFPQNNNAAFNGTWNVYPYFASGNLIATGFGDENVNGDGGLFVIKDPLYDNTPPNAICQNYTAILDKNTGSVTITAANIDNGSTDNFGITKRTITAGQTTFTCKDVGQSFNVTLTVEDDYANKASCTAVVTVAAPTTTYSGSTWNNGAPGPGSNAVISSNYDTAVKGSIDACSCEVDANKTLTVAAEDYLNVTKDITVNGNLIVQHQGSVVQFEDNATVANNGVINVEYTTPFMLPRTFLVMGSPMTSETRNGVFTNAHKVLNHLTENFVPNPDVATQFPDAENFADDNYDNWLTYNGAINYAEGYIVRPQPDLIQGNTTYDMTFEQGTLNSGNVDFTVKYNTNKNNSPNVLSNPYASAIRAVDFINANSMVNEVYFWNPNTPPNASLPGAGSMNFSMEDISMYNLMGGTPAPSDPTQTDPSGYISTGQGFGIKATAAGIATFTNTMRVTGNNNVAPRPFADGNERVWIRVKNEQYQMQNTTLIGFSSLTTAGIDQSYDSRRLANVLSLYTHLENGSEEFGIQSREVFEDGAKVLMGFSTLLDDNLEYTISIKDMFGPTFDNTTVFLIDNELNILTNLSQENYTFKAEKGTYNSRFTLQFRSNEVLGDNATALEKVAVYPNPTTAILNIVSPEAKVTTLEIYDVSGRRLQNLDLSTSTHYEVDMTNLQSAIYFVKISTDMGSVTKQIIKQ</sequence>
<evidence type="ECO:0000256" key="1">
    <source>
        <dbReference type="ARBA" id="ARBA00022729"/>
    </source>
</evidence>
<protein>
    <recommendedName>
        <fullName evidence="4">HYR domain-containing protein</fullName>
    </recommendedName>
</protein>
<dbReference type="InterPro" id="IPR013211">
    <property type="entry name" value="LVIVD"/>
</dbReference>
<name>A0A1A9LC07_9FLAO</name>
<evidence type="ECO:0000313" key="6">
    <source>
        <dbReference type="Proteomes" id="UP000077552"/>
    </source>
</evidence>
<evidence type="ECO:0000256" key="3">
    <source>
        <dbReference type="SAM" id="SignalP"/>
    </source>
</evidence>
<feature type="chain" id="PRO_5008392036" description="HYR domain-containing protein" evidence="3">
    <location>
        <begin position="19"/>
        <end position="1062"/>
    </location>
</feature>
<dbReference type="NCBIfam" id="TIGR04312">
    <property type="entry name" value="choice_anch_B"/>
    <property type="match status" value="1"/>
</dbReference>
<comment type="caution">
    <text evidence="5">The sequence shown here is derived from an EMBL/GenBank/DDBJ whole genome shotgun (WGS) entry which is preliminary data.</text>
</comment>
<feature type="domain" description="HYR" evidence="4">
    <location>
        <begin position="421"/>
        <end position="506"/>
    </location>
</feature>
<keyword evidence="1 3" id="KW-0732">Signal</keyword>
<accession>A0A1A9LC07</accession>
<dbReference type="PANTHER" id="PTHR38787:SF3">
    <property type="entry name" value="REGULATORY P DOMAIN-CONTAINING PROTEIN"/>
    <property type="match status" value="1"/>
</dbReference>
<dbReference type="InterPro" id="IPR027589">
    <property type="entry name" value="Choice_anch_B"/>
</dbReference>
<dbReference type="AlphaFoldDB" id="A0A1A9LC07"/>
<dbReference type="InterPro" id="IPR026444">
    <property type="entry name" value="Secre_tail"/>
</dbReference>
<dbReference type="GO" id="GO:0005576">
    <property type="term" value="C:extracellular region"/>
    <property type="evidence" value="ECO:0007669"/>
    <property type="project" value="TreeGrafter"/>
</dbReference>
<dbReference type="PANTHER" id="PTHR38787">
    <property type="entry name" value="REGULATORY P DOMAIN-CONTAINING PROTEIN"/>
    <property type="match status" value="1"/>
</dbReference>
<keyword evidence="6" id="KW-1185">Reference proteome</keyword>
<keyword evidence="2" id="KW-0677">Repeat</keyword>
<dbReference type="PROSITE" id="PS50825">
    <property type="entry name" value="HYR"/>
    <property type="match status" value="1"/>
</dbReference>
<dbReference type="InterPro" id="IPR003410">
    <property type="entry name" value="HYR_dom"/>
</dbReference>
<dbReference type="STRING" id="1385699.A7A78_13995"/>
<dbReference type="Proteomes" id="UP000077552">
    <property type="component" value="Unassembled WGS sequence"/>
</dbReference>
<dbReference type="Pfam" id="PF18962">
    <property type="entry name" value="Por_Secre_tail"/>
    <property type="match status" value="1"/>
</dbReference>
<gene>
    <name evidence="5" type="ORF">A7A78_13995</name>
</gene>